<comment type="function">
    <text evidence="9">Component of the Mediator complex, a coactivator involved in the regulated transcription of nearly all RNA polymerase II-dependent genes. Mediator functions as a bridge to convey information from gene-specific regulatory proteins to the basal RNA polymerase II transcription machinery. Mediator is recruited to promoters by direct interactions with regulatory proteins and serves as a scaffold for the assembly of a functional preinitiation complex with RNA polymerase II and the general transcription factors.</text>
</comment>
<dbReference type="Proteomes" id="UP000005222">
    <property type="component" value="Chromosome G"/>
</dbReference>
<evidence type="ECO:0000256" key="3">
    <source>
        <dbReference type="ARBA" id="ARBA00019614"/>
    </source>
</evidence>
<evidence type="ECO:0000256" key="6">
    <source>
        <dbReference type="ARBA" id="ARBA00023163"/>
    </source>
</evidence>
<dbReference type="Pfam" id="PF11635">
    <property type="entry name" value="Med16_N"/>
    <property type="match status" value="1"/>
</dbReference>
<reference evidence="15" key="2">
    <citation type="journal article" date="2012" name="G3 (Bethesda)">
        <title>Pichia sorbitophila, an interspecies yeast hybrid reveals early steps of genome resolution following polyploidization.</title>
        <authorList>
            <person name="Leh Louis V."/>
            <person name="Despons L."/>
            <person name="Friedrich A."/>
            <person name="Martin T."/>
            <person name="Durrens P."/>
            <person name="Casaregola S."/>
            <person name="Neuveglise C."/>
            <person name="Fairhead C."/>
            <person name="Marck C."/>
            <person name="Cruz J.A."/>
            <person name="Straub M.L."/>
            <person name="Kugler V."/>
            <person name="Sacerdot C."/>
            <person name="Uzunov Z."/>
            <person name="Thierry A."/>
            <person name="Weiss S."/>
            <person name="Bleykasten C."/>
            <person name="De Montigny J."/>
            <person name="Jacques N."/>
            <person name="Jung P."/>
            <person name="Lemaire M."/>
            <person name="Mallet S."/>
            <person name="Morel G."/>
            <person name="Richard G.F."/>
            <person name="Sarkar A."/>
            <person name="Savel G."/>
            <person name="Schacherer J."/>
            <person name="Seret M.L."/>
            <person name="Talla E."/>
            <person name="Samson G."/>
            <person name="Jubin C."/>
            <person name="Poulain J."/>
            <person name="Vacherie B."/>
            <person name="Barbe V."/>
            <person name="Pelletier E."/>
            <person name="Sherman D.J."/>
            <person name="Westhof E."/>
            <person name="Weissenbach J."/>
            <person name="Baret P.V."/>
            <person name="Wincker P."/>
            <person name="Gaillardin C."/>
            <person name="Dujon B."/>
            <person name="Souciet J.L."/>
        </authorList>
    </citation>
    <scope>NUCLEOTIDE SEQUENCE [LARGE SCALE GENOMIC DNA]</scope>
    <source>
        <strain evidence="15">ATCC MYA-4447 / BCRC 22081 / CBS 7064 / NBRC 10061 / NRRL Y-12695</strain>
    </source>
</reference>
<dbReference type="InterPro" id="IPR021665">
    <property type="entry name" value="Mediator_Med16_N"/>
</dbReference>
<dbReference type="GO" id="GO:0045893">
    <property type="term" value="P:positive regulation of DNA-templated transcription"/>
    <property type="evidence" value="ECO:0007669"/>
    <property type="project" value="TreeGrafter"/>
</dbReference>
<evidence type="ECO:0000256" key="2">
    <source>
        <dbReference type="ARBA" id="ARBA00006543"/>
    </source>
</evidence>
<dbReference type="STRING" id="559304.G8YIA4"/>
<reference evidence="14" key="1">
    <citation type="submission" date="2011-10" db="EMBL/GenBank/DDBJ databases">
        <authorList>
            <person name="Genoscope - CEA"/>
        </authorList>
    </citation>
    <scope>NUCLEOTIDE SEQUENCE</scope>
</reference>
<keyword evidence="6 9" id="KW-0804">Transcription</keyword>
<feature type="compositionally biased region" description="Gly residues" evidence="10">
    <location>
        <begin position="139"/>
        <end position="153"/>
    </location>
</feature>
<name>G8YIA4_PICSO</name>
<accession>G8YIA4</accession>
<dbReference type="AlphaFoldDB" id="G8YIA4"/>
<evidence type="ECO:0000256" key="1">
    <source>
        <dbReference type="ARBA" id="ARBA00004123"/>
    </source>
</evidence>
<evidence type="ECO:0000313" key="15">
    <source>
        <dbReference type="Proteomes" id="UP000005222"/>
    </source>
</evidence>
<feature type="region of interest" description="Disordered" evidence="10">
    <location>
        <begin position="128"/>
        <end position="158"/>
    </location>
</feature>
<sequence>MNGATEWNSKEIREKAMENTNIQSISKPRSLEGRTISWSKNGFIAFSPLESELKNKVFLTYLENVDGNSWRLAKPQEIKLRSSVDTQFRPEISLLSWSNMSTDLAVSDIHGNLYIMLAGVGIVNPKDRGENGYTTSNGTGNGGQTKGNSGGPQGTSAAHMPSYELTSYNHMEMIYRDLSSQSTGQYVHSSQIIEIRWLNIAKPLIVKRPATLKYIENNQHKSASPFVYTYSVSQHEQIGSCHPIPTKQACVTVRQNGDLSLYYQGEHKVEYHKISDRLSFGEKTAYIEMASVGFSKNNEIIITAHDKVTDKIRVFRAHIDWGYLVQSAKKQKIDPHYHTPEKEQVPLTLKVEVLCESSVLPSICSTSQNDTDTNDDIMAIDSPPTSHKFQKLSSIDLISPSVGFDSELDILITYETWSDATQLNTEIYRYNLVASSDYISSAFDNLGNKSAGKEKDTNAVQDFRLLLRDKMARNGKIQRIEYTQAEHFLLLLYEKGKVDVIDRKDMTVINEKGVSKSKENPPPQISSLFDIGFNFPDIENATDSLVYAISPNLTSLVYICPHLSPNDLKLKVLTKGSDQGITPKEMFITSVGFAFRHSHACYTNTNEDDLIALAQTEIKRVRSELHKSTMSKPLNIDIILKKFIESIICETHKAVNFNLDSFGKDSIDKLLSSPPLQKLLSFQLILGGLQTTNYIMSDIAWTILNLRSASFGIMFSLSSIYRQISKKKPNEDTLQDSITRGEYLISLIGNVQWLLDFMIYLNQELLHLSHSLQNPGQSSLSVSNSLVLPLILSKVPRLFLIYALNSIGKTNEILKKLNKDLTESNKNFSPMKQALGRYFTLFNSTPLNLSFFENFLKEADTFITKELFQIASSKDKGYQLKLEQKLVCEGEIIEELIPVAKMVIARHARTMNRDIRISDIYFYDTDWLQVGYNSLRNTEKTIEWEKETILNDKSANEPVKPILQLNKTEYIDALRKIIISIEQRSPSMKTVKYRRCLRCRALSLTNDPLVFGVERNIGLWTMVFQRSCICGSSWVNCEA</sequence>
<evidence type="ECO:0000256" key="10">
    <source>
        <dbReference type="SAM" id="MobiDB-lite"/>
    </source>
</evidence>
<organism evidence="14 15">
    <name type="scientific">Pichia sorbitophila (strain ATCC MYA-4447 / BCRC 22081 / CBS 7064 / NBRC 10061 / NRRL Y-12695)</name>
    <name type="common">Hybrid yeast</name>
    <dbReference type="NCBI Taxonomy" id="559304"/>
    <lineage>
        <taxon>Eukaryota</taxon>
        <taxon>Fungi</taxon>
        <taxon>Dikarya</taxon>
        <taxon>Ascomycota</taxon>
        <taxon>Saccharomycotina</taxon>
        <taxon>Pichiomycetes</taxon>
        <taxon>Debaryomycetaceae</taxon>
        <taxon>Millerozyma</taxon>
    </lineage>
</organism>
<dbReference type="FunCoup" id="G8YIA4">
    <property type="interactions" value="448"/>
</dbReference>
<dbReference type="EMBL" id="FO082052">
    <property type="protein sequence ID" value="CCE81156.1"/>
    <property type="molecule type" value="Genomic_DNA"/>
</dbReference>
<feature type="domain" description="Mediator complex subunit 16 C-terminal" evidence="12">
    <location>
        <begin position="907"/>
        <end position="1036"/>
    </location>
</feature>
<feature type="domain" description="Mediator complex subunit Med16 N-terminal" evidence="11">
    <location>
        <begin position="187"/>
        <end position="538"/>
    </location>
</feature>
<proteinExistence type="inferred from homology"/>
<keyword evidence="5 9" id="KW-0010">Activator</keyword>
<evidence type="ECO:0000259" key="11">
    <source>
        <dbReference type="Pfam" id="PF11635"/>
    </source>
</evidence>
<dbReference type="Proteomes" id="UP000005222">
    <property type="component" value="Chromosome H"/>
</dbReference>
<dbReference type="EMBL" id="FO082053">
    <property type="protein sequence ID" value="CCE80391.1"/>
    <property type="molecule type" value="Genomic_DNA"/>
</dbReference>
<dbReference type="GO" id="GO:0016592">
    <property type="term" value="C:mediator complex"/>
    <property type="evidence" value="ECO:0007669"/>
    <property type="project" value="InterPro"/>
</dbReference>
<evidence type="ECO:0000259" key="12">
    <source>
        <dbReference type="Pfam" id="PF20719"/>
    </source>
</evidence>
<keyword evidence="7 9" id="KW-0539">Nucleus</keyword>
<dbReference type="PANTHER" id="PTHR13224:SF6">
    <property type="entry name" value="MEDIATOR OF RNA POLYMERASE II TRANSCRIPTION SUBUNIT 16"/>
    <property type="match status" value="1"/>
</dbReference>
<keyword evidence="15" id="KW-1185">Reference proteome</keyword>
<evidence type="ECO:0000256" key="7">
    <source>
        <dbReference type="ARBA" id="ARBA00023242"/>
    </source>
</evidence>
<evidence type="ECO:0000256" key="4">
    <source>
        <dbReference type="ARBA" id="ARBA00023015"/>
    </source>
</evidence>
<dbReference type="InterPro" id="IPR048339">
    <property type="entry name" value="Mediator_Med16_C"/>
</dbReference>
<comment type="subcellular location">
    <subcellularLocation>
        <location evidence="1 9">Nucleus</location>
    </subcellularLocation>
</comment>
<evidence type="ECO:0000256" key="8">
    <source>
        <dbReference type="ARBA" id="ARBA00032015"/>
    </source>
</evidence>
<gene>
    <name evidence="14" type="primary">Piso0_003507</name>
    <name evidence="9" type="synonym">MED16</name>
    <name evidence="13" type="ORF">GNLVRS01_PISO0G13844g</name>
    <name evidence="14" type="ORF">GNLVRS01_PISO0H13845g</name>
</gene>
<evidence type="ECO:0000256" key="5">
    <source>
        <dbReference type="ARBA" id="ARBA00023159"/>
    </source>
</evidence>
<dbReference type="OrthoDB" id="4139168at2759"/>
<dbReference type="eggNOG" id="ENOG502QWAC">
    <property type="taxonomic scope" value="Eukaryota"/>
</dbReference>
<evidence type="ECO:0000256" key="9">
    <source>
        <dbReference type="RuleBase" id="RU364149"/>
    </source>
</evidence>
<evidence type="ECO:0000313" key="13">
    <source>
        <dbReference type="EMBL" id="CCE80391.1"/>
    </source>
</evidence>
<keyword evidence="4 9" id="KW-0805">Transcription regulation</keyword>
<dbReference type="InterPro" id="IPR048338">
    <property type="entry name" value="Mediator_Med16"/>
</dbReference>
<evidence type="ECO:0000313" key="14">
    <source>
        <dbReference type="EMBL" id="CCE81156.1"/>
    </source>
</evidence>
<protein>
    <recommendedName>
        <fullName evidence="3 9">Mediator of RNA polymerase II transcription subunit 16</fullName>
    </recommendedName>
    <alternativeName>
        <fullName evidence="8 9">Mediator complex subunit 16</fullName>
    </alternativeName>
</protein>
<dbReference type="Pfam" id="PF20719">
    <property type="entry name" value="Med16_C"/>
    <property type="match status" value="1"/>
</dbReference>
<comment type="similarity">
    <text evidence="2 9">Belongs to the Mediator complex subunit 16 family.</text>
</comment>
<dbReference type="InParanoid" id="G8YIA4"/>
<dbReference type="PANTHER" id="PTHR13224">
    <property type="entry name" value="THYROID HORMONE RECEPTOR-ASSOCIATED PROTEIN-RELATED"/>
    <property type="match status" value="1"/>
</dbReference>
<comment type="subunit">
    <text evidence="9">Component of the Mediator complex.</text>
</comment>
<dbReference type="HOGENOM" id="CLU_013428_0_0_1"/>